<evidence type="ECO:0000256" key="1">
    <source>
        <dbReference type="SAM" id="SignalP"/>
    </source>
</evidence>
<keyword evidence="1" id="KW-0732">Signal</keyword>
<gene>
    <name evidence="2" type="ORF">HYN51_05490</name>
</gene>
<dbReference type="Pfam" id="PF13982">
    <property type="entry name" value="YbfN"/>
    <property type="match status" value="1"/>
</dbReference>
<evidence type="ECO:0008006" key="4">
    <source>
        <dbReference type="Google" id="ProtNLM"/>
    </source>
</evidence>
<dbReference type="Proteomes" id="UP000244908">
    <property type="component" value="Chromosome"/>
</dbReference>
<protein>
    <recommendedName>
        <fullName evidence="4">Lipoprotein</fullName>
    </recommendedName>
</protein>
<accession>A0A2Y9TWE3</accession>
<reference evidence="2 3" key="1">
    <citation type="journal article" date="2019" name="Int. J. Syst. Evol. Microbiol.">
        <title>Limnobaculum parvum gen. nov., sp. nov., isolated from a freshwater lake.</title>
        <authorList>
            <person name="Baek C."/>
            <person name="Shin S.K."/>
            <person name="Yi H."/>
        </authorList>
    </citation>
    <scope>NUCLEOTIDE SEQUENCE [LARGE SCALE GENOMIC DNA]</scope>
    <source>
        <strain evidence="2 3">HYN0051</strain>
    </source>
</reference>
<dbReference type="RefSeq" id="WP_108900133.1">
    <property type="nucleotide sequence ID" value="NZ_CP029185.2"/>
</dbReference>
<dbReference type="InterPro" id="IPR025727">
    <property type="entry name" value="YbfN-like"/>
</dbReference>
<dbReference type="OrthoDB" id="6560384at2"/>
<dbReference type="EMBL" id="CP029185">
    <property type="protein sequence ID" value="AWH88058.1"/>
    <property type="molecule type" value="Genomic_DNA"/>
</dbReference>
<feature type="signal peptide" evidence="1">
    <location>
        <begin position="1"/>
        <end position="18"/>
    </location>
</feature>
<organism evidence="2 3">
    <name type="scientific">Limnobaculum parvum</name>
    <dbReference type="NCBI Taxonomy" id="2172103"/>
    <lineage>
        <taxon>Bacteria</taxon>
        <taxon>Pseudomonadati</taxon>
        <taxon>Pseudomonadota</taxon>
        <taxon>Gammaproteobacteria</taxon>
        <taxon>Enterobacterales</taxon>
        <taxon>Budviciaceae</taxon>
        <taxon>Limnobaculum</taxon>
    </lineage>
</organism>
<dbReference type="KEGG" id="lpv:HYN51_05490"/>
<proteinExistence type="predicted"/>
<dbReference type="PROSITE" id="PS51257">
    <property type="entry name" value="PROKAR_LIPOPROTEIN"/>
    <property type="match status" value="1"/>
</dbReference>
<evidence type="ECO:0000313" key="3">
    <source>
        <dbReference type="Proteomes" id="UP000244908"/>
    </source>
</evidence>
<dbReference type="AlphaFoldDB" id="A0A2Y9TWE3"/>
<evidence type="ECO:0000313" key="2">
    <source>
        <dbReference type="EMBL" id="AWH88058.1"/>
    </source>
</evidence>
<name>A0A2Y9TWE3_9GAMM</name>
<keyword evidence="3" id="KW-1185">Reference proteome</keyword>
<feature type="chain" id="PRO_5015949144" description="Lipoprotein" evidence="1">
    <location>
        <begin position="19"/>
        <end position="109"/>
    </location>
</feature>
<sequence>MQKILLIIAMTITLGACAPQTETVQEDVSLRDAYSACINTSKDSPEKLQACQSVLDVLKKDKKHQEFAEKETVRVLDYQRCLQAAKTGNGQAYEKQCDKVWQEIRANNG</sequence>